<reference evidence="3" key="1">
    <citation type="journal article" date="2020" name="Stud. Mycol.">
        <title>101 Dothideomycetes genomes: a test case for predicting lifestyles and emergence of pathogens.</title>
        <authorList>
            <person name="Haridas S."/>
            <person name="Albert R."/>
            <person name="Binder M."/>
            <person name="Bloem J."/>
            <person name="Labutti K."/>
            <person name="Salamov A."/>
            <person name="Andreopoulos B."/>
            <person name="Baker S."/>
            <person name="Barry K."/>
            <person name="Bills G."/>
            <person name="Bluhm B."/>
            <person name="Cannon C."/>
            <person name="Castanera R."/>
            <person name="Culley D."/>
            <person name="Daum C."/>
            <person name="Ezra D."/>
            <person name="Gonzalez J."/>
            <person name="Henrissat B."/>
            <person name="Kuo A."/>
            <person name="Liang C."/>
            <person name="Lipzen A."/>
            <person name="Lutzoni F."/>
            <person name="Magnuson J."/>
            <person name="Mondo S."/>
            <person name="Nolan M."/>
            <person name="Ohm R."/>
            <person name="Pangilinan J."/>
            <person name="Park H.-J."/>
            <person name="Ramirez L."/>
            <person name="Alfaro M."/>
            <person name="Sun H."/>
            <person name="Tritt A."/>
            <person name="Yoshinaga Y."/>
            <person name="Zwiers L.-H."/>
            <person name="Turgeon B."/>
            <person name="Goodwin S."/>
            <person name="Spatafora J."/>
            <person name="Crous P."/>
            <person name="Grigoriev I."/>
        </authorList>
    </citation>
    <scope>NUCLEOTIDE SEQUENCE</scope>
    <source>
        <strain evidence="3">CBS 473.64</strain>
    </source>
</reference>
<sequence length="310" mass="30811">MKSSFFTTALGLAISVQAFPAPGKGATAAADTGAGAATASNQGIAQMLQALQASGAQSLTAKDLTSLLNTLLSGSGAATGATGAGAETAAGGKETGATAGKEEEENKNEVNLTGVFGKATALEGGDIKQDVLFSKSTVGSFEFEFSNKVADQVTVAENQAPTGTAPTGFEFLEKSTYAVSLGTSKGVGLTLSKIDYIFDTTSAGLQGKDIAQSKVGRLCPETGAFVISDSIGEVEFEADENEVTLNLNKNVTAQAEWGIFIPVASAAAAQGATAAAGKNATAAVGSKATGGTKATTGAATGKKNKADKDD</sequence>
<feature type="compositionally biased region" description="Low complexity" evidence="1">
    <location>
        <begin position="281"/>
        <end position="301"/>
    </location>
</feature>
<feature type="signal peptide" evidence="2">
    <location>
        <begin position="1"/>
        <end position="18"/>
    </location>
</feature>
<gene>
    <name evidence="3" type="ORF">P280DRAFT_548911</name>
</gene>
<protein>
    <submittedName>
        <fullName evidence="3">Uncharacterized protein</fullName>
    </submittedName>
</protein>
<feature type="region of interest" description="Disordered" evidence="1">
    <location>
        <begin position="281"/>
        <end position="310"/>
    </location>
</feature>
<evidence type="ECO:0000313" key="4">
    <source>
        <dbReference type="Proteomes" id="UP000799753"/>
    </source>
</evidence>
<evidence type="ECO:0000256" key="1">
    <source>
        <dbReference type="SAM" id="MobiDB-lite"/>
    </source>
</evidence>
<dbReference type="Proteomes" id="UP000799753">
    <property type="component" value="Unassembled WGS sequence"/>
</dbReference>
<dbReference type="AlphaFoldDB" id="A0A6A6S016"/>
<evidence type="ECO:0000313" key="3">
    <source>
        <dbReference type="EMBL" id="KAF2641156.1"/>
    </source>
</evidence>
<keyword evidence="2" id="KW-0732">Signal</keyword>
<name>A0A6A6S016_9PLEO</name>
<dbReference type="EMBL" id="MU006783">
    <property type="protein sequence ID" value="KAF2641156.1"/>
    <property type="molecule type" value="Genomic_DNA"/>
</dbReference>
<evidence type="ECO:0000256" key="2">
    <source>
        <dbReference type="SAM" id="SignalP"/>
    </source>
</evidence>
<feature type="compositionally biased region" description="Low complexity" evidence="1">
    <location>
        <begin position="81"/>
        <end position="99"/>
    </location>
</feature>
<feature type="region of interest" description="Disordered" evidence="1">
    <location>
        <begin position="81"/>
        <end position="108"/>
    </location>
</feature>
<accession>A0A6A6S016</accession>
<keyword evidence="4" id="KW-1185">Reference proteome</keyword>
<dbReference type="OrthoDB" id="3014608at2759"/>
<organism evidence="3 4">
    <name type="scientific">Massarina eburnea CBS 473.64</name>
    <dbReference type="NCBI Taxonomy" id="1395130"/>
    <lineage>
        <taxon>Eukaryota</taxon>
        <taxon>Fungi</taxon>
        <taxon>Dikarya</taxon>
        <taxon>Ascomycota</taxon>
        <taxon>Pezizomycotina</taxon>
        <taxon>Dothideomycetes</taxon>
        <taxon>Pleosporomycetidae</taxon>
        <taxon>Pleosporales</taxon>
        <taxon>Massarineae</taxon>
        <taxon>Massarinaceae</taxon>
        <taxon>Massarina</taxon>
    </lineage>
</organism>
<feature type="chain" id="PRO_5025680027" evidence="2">
    <location>
        <begin position="19"/>
        <end position="310"/>
    </location>
</feature>
<proteinExistence type="predicted"/>